<organism evidence="1 2">
    <name type="scientific">Collybiopsis confluens</name>
    <dbReference type="NCBI Taxonomy" id="2823264"/>
    <lineage>
        <taxon>Eukaryota</taxon>
        <taxon>Fungi</taxon>
        <taxon>Dikarya</taxon>
        <taxon>Basidiomycota</taxon>
        <taxon>Agaricomycotina</taxon>
        <taxon>Agaricomycetes</taxon>
        <taxon>Agaricomycetidae</taxon>
        <taxon>Agaricales</taxon>
        <taxon>Marasmiineae</taxon>
        <taxon>Omphalotaceae</taxon>
        <taxon>Collybiopsis</taxon>
    </lineage>
</organism>
<name>A0A8H5I2S4_9AGAR</name>
<proteinExistence type="predicted"/>
<keyword evidence="2" id="KW-1185">Reference proteome</keyword>
<evidence type="ECO:0000313" key="1">
    <source>
        <dbReference type="EMBL" id="KAF5393630.1"/>
    </source>
</evidence>
<sequence>MFEEGRAAEDLVSGKGFNNLSIEYLLPPRAFSLWYTILQIKTNEGREGNENDIGLWIETSSFDKRRQLLFNLIKPSLVPKNGWVIHLVDGDDDLRYPSRFNQHDVLPGLTTTFKSGFKLALSCGYNQNRDISLSGPRNHRWDKGLVPRGIKDGVTTSVRFEVCTSDLDCFPFNSLLGS</sequence>
<dbReference type="AlphaFoldDB" id="A0A8H5I2S4"/>
<reference evidence="1 2" key="1">
    <citation type="journal article" date="2020" name="ISME J.">
        <title>Uncovering the hidden diversity of litter-decomposition mechanisms in mushroom-forming fungi.</title>
        <authorList>
            <person name="Floudas D."/>
            <person name="Bentzer J."/>
            <person name="Ahren D."/>
            <person name="Johansson T."/>
            <person name="Persson P."/>
            <person name="Tunlid A."/>
        </authorList>
    </citation>
    <scope>NUCLEOTIDE SEQUENCE [LARGE SCALE GENOMIC DNA]</scope>
    <source>
        <strain evidence="1 2">CBS 406.79</strain>
    </source>
</reference>
<gene>
    <name evidence="1" type="ORF">D9757_000050</name>
</gene>
<protein>
    <submittedName>
        <fullName evidence="1">Uncharacterized protein</fullName>
    </submittedName>
</protein>
<evidence type="ECO:0000313" key="2">
    <source>
        <dbReference type="Proteomes" id="UP000518752"/>
    </source>
</evidence>
<comment type="caution">
    <text evidence="1">The sequence shown here is derived from an EMBL/GenBank/DDBJ whole genome shotgun (WGS) entry which is preliminary data.</text>
</comment>
<dbReference type="EMBL" id="JAACJN010000001">
    <property type="protein sequence ID" value="KAF5393630.1"/>
    <property type="molecule type" value="Genomic_DNA"/>
</dbReference>
<dbReference type="Proteomes" id="UP000518752">
    <property type="component" value="Unassembled WGS sequence"/>
</dbReference>
<accession>A0A8H5I2S4</accession>